<dbReference type="Proteomes" id="UP000001357">
    <property type="component" value="Unassembled WGS sequence"/>
</dbReference>
<dbReference type="Pfam" id="PF00631">
    <property type="entry name" value="G-gamma"/>
    <property type="match status" value="1"/>
</dbReference>
<dbReference type="InParanoid" id="A9UWT3"/>
<keyword evidence="11" id="KW-1133">Transmembrane helix</keyword>
<keyword evidence="4" id="KW-0488">Methylation</keyword>
<comment type="similarity">
    <text evidence="2">Belongs to the G protein gamma family.</text>
</comment>
<dbReference type="RefSeq" id="XP_001744864.1">
    <property type="nucleotide sequence ID" value="XM_001744812.1"/>
</dbReference>
<evidence type="ECO:0000313" key="13">
    <source>
        <dbReference type="EMBL" id="EDQ90097.1"/>
    </source>
</evidence>
<accession>A9UWT3</accession>
<keyword evidence="14" id="KW-1185">Reference proteome</keyword>
<dbReference type="GeneID" id="5890385"/>
<evidence type="ECO:0000313" key="14">
    <source>
        <dbReference type="Proteomes" id="UP000001357"/>
    </source>
</evidence>
<dbReference type="GO" id="GO:0007186">
    <property type="term" value="P:G protein-coupled receptor signaling pathway"/>
    <property type="evidence" value="ECO:0000318"/>
    <property type="project" value="GO_Central"/>
</dbReference>
<dbReference type="KEGG" id="mbr:MONBRDRAFT_32004"/>
<dbReference type="GO" id="GO:0031681">
    <property type="term" value="F:G-protein beta-subunit binding"/>
    <property type="evidence" value="ECO:0007669"/>
    <property type="project" value="InterPro"/>
</dbReference>
<evidence type="ECO:0000256" key="3">
    <source>
        <dbReference type="ARBA" id="ARBA00016111"/>
    </source>
</evidence>
<dbReference type="STRING" id="81824.A9UWT3"/>
<keyword evidence="10" id="KW-0175">Coiled coil</keyword>
<dbReference type="Gene3D" id="4.10.260.10">
    <property type="entry name" value="Transducin (heterotrimeric G protein), gamma chain"/>
    <property type="match status" value="1"/>
</dbReference>
<feature type="coiled-coil region" evidence="10">
    <location>
        <begin position="105"/>
        <end position="132"/>
    </location>
</feature>
<evidence type="ECO:0000256" key="6">
    <source>
        <dbReference type="ARBA" id="ARBA00023139"/>
    </source>
</evidence>
<evidence type="ECO:0000256" key="2">
    <source>
        <dbReference type="ARBA" id="ARBA00007431"/>
    </source>
</evidence>
<organism evidence="13 14">
    <name type="scientific">Monosiga brevicollis</name>
    <name type="common">Choanoflagellate</name>
    <dbReference type="NCBI Taxonomy" id="81824"/>
    <lineage>
        <taxon>Eukaryota</taxon>
        <taxon>Choanoflagellata</taxon>
        <taxon>Craspedida</taxon>
        <taxon>Salpingoecidae</taxon>
        <taxon>Monosiga</taxon>
    </lineage>
</organism>
<dbReference type="SUPFAM" id="SSF48670">
    <property type="entry name" value="Transducin (heterotrimeric G protein), gamma chain"/>
    <property type="match status" value="1"/>
</dbReference>
<dbReference type="AlphaFoldDB" id="A9UWT3"/>
<dbReference type="PANTHER" id="PTHR28189:SF1">
    <property type="entry name" value="GUANINE NUCLEOTIDE-BINDING PROTEIN SUBUNIT GAMMA"/>
    <property type="match status" value="1"/>
</dbReference>
<dbReference type="PANTHER" id="PTHR28189">
    <property type="entry name" value="GUANINE NUCLEOTIDE-BINDING PROTEIN SUBUNIT GAMMA"/>
    <property type="match status" value="1"/>
</dbReference>
<feature type="non-terminal residue" evidence="13">
    <location>
        <position position="161"/>
    </location>
</feature>
<evidence type="ECO:0000256" key="5">
    <source>
        <dbReference type="ARBA" id="ARBA00023136"/>
    </source>
</evidence>
<reference evidence="13 14" key="1">
    <citation type="journal article" date="2008" name="Nature">
        <title>The genome of the choanoflagellate Monosiga brevicollis and the origin of metazoans.</title>
        <authorList>
            <consortium name="JGI Sequencing"/>
            <person name="King N."/>
            <person name="Westbrook M.J."/>
            <person name="Young S.L."/>
            <person name="Kuo A."/>
            <person name="Abedin M."/>
            <person name="Chapman J."/>
            <person name="Fairclough S."/>
            <person name="Hellsten U."/>
            <person name="Isogai Y."/>
            <person name="Letunic I."/>
            <person name="Marr M."/>
            <person name="Pincus D."/>
            <person name="Putnam N."/>
            <person name="Rokas A."/>
            <person name="Wright K.J."/>
            <person name="Zuzow R."/>
            <person name="Dirks W."/>
            <person name="Good M."/>
            <person name="Goodstein D."/>
            <person name="Lemons D."/>
            <person name="Li W."/>
            <person name="Lyons J.B."/>
            <person name="Morris A."/>
            <person name="Nichols S."/>
            <person name="Richter D.J."/>
            <person name="Salamov A."/>
            <person name="Bork P."/>
            <person name="Lim W.A."/>
            <person name="Manning G."/>
            <person name="Miller W.T."/>
            <person name="McGinnis W."/>
            <person name="Shapiro H."/>
            <person name="Tjian R."/>
            <person name="Grigoriev I.V."/>
            <person name="Rokhsar D."/>
        </authorList>
    </citation>
    <scope>NUCLEOTIDE SEQUENCE [LARGE SCALE GENOMIC DNA]</scope>
    <source>
        <strain evidence="14">MX1 / ATCC 50154</strain>
    </source>
</reference>
<dbReference type="PROSITE" id="PS50058">
    <property type="entry name" value="G_PROTEIN_GAMMA"/>
    <property type="match status" value="1"/>
</dbReference>
<dbReference type="InterPro" id="IPR015898">
    <property type="entry name" value="G-protein_gamma-like_dom"/>
</dbReference>
<keyword evidence="9" id="KW-0636">Prenylation</keyword>
<dbReference type="EMBL" id="CH991548">
    <property type="protein sequence ID" value="EDQ90097.1"/>
    <property type="molecule type" value="Genomic_DNA"/>
</dbReference>
<evidence type="ECO:0000256" key="10">
    <source>
        <dbReference type="SAM" id="Coils"/>
    </source>
</evidence>
<sequence length="161" mass="17693">MAMWDANLCLAIIFFCSFCLISLSNSLSLSLEFARSLSLSLSLLLLSLFFSLLLLLSLFFSLSSSLSLLLSLSLPLLLLLSLSLSSSLSLCDFSLNSSGCHCDSMSRDAQRLEALRLQNAQLKEQSQLQRITVSEASKGIMSYCKTTHDPLVPSVWGRVED</sequence>
<keyword evidence="5 11" id="KW-0472">Membrane</keyword>
<evidence type="ECO:0000256" key="8">
    <source>
        <dbReference type="ARBA" id="ARBA00023288"/>
    </source>
</evidence>
<feature type="transmembrane region" description="Helical" evidence="11">
    <location>
        <begin position="66"/>
        <end position="84"/>
    </location>
</feature>
<name>A9UWT3_MONBE</name>
<evidence type="ECO:0000256" key="7">
    <source>
        <dbReference type="ARBA" id="ARBA00023224"/>
    </source>
</evidence>
<keyword evidence="8" id="KW-0449">Lipoprotein</keyword>
<feature type="transmembrane region" description="Helical" evidence="11">
    <location>
        <begin position="36"/>
        <end position="59"/>
    </location>
</feature>
<dbReference type="InterPro" id="IPR036284">
    <property type="entry name" value="GGL_sf"/>
</dbReference>
<feature type="domain" description="G protein gamma" evidence="12">
    <location>
        <begin position="108"/>
        <end position="161"/>
    </location>
</feature>
<dbReference type="SMART" id="SM01224">
    <property type="entry name" value="G_gamma"/>
    <property type="match status" value="1"/>
</dbReference>
<dbReference type="eggNOG" id="ENOG502SEBU">
    <property type="taxonomic scope" value="Eukaryota"/>
</dbReference>
<keyword evidence="11" id="KW-0812">Transmembrane</keyword>
<dbReference type="GO" id="GO:0005834">
    <property type="term" value="C:heterotrimeric G-protein complex"/>
    <property type="evidence" value="ECO:0000318"/>
    <property type="project" value="GO_Central"/>
</dbReference>
<evidence type="ECO:0000256" key="4">
    <source>
        <dbReference type="ARBA" id="ARBA00022481"/>
    </source>
</evidence>
<comment type="subcellular location">
    <subcellularLocation>
        <location evidence="1">Membrane</location>
    </subcellularLocation>
</comment>
<dbReference type="InterPro" id="IPR041848">
    <property type="entry name" value="Ste18_fungal"/>
</dbReference>
<gene>
    <name evidence="13" type="ORF">MONBRDRAFT_32004</name>
</gene>
<keyword evidence="7" id="KW-0807">Transducer</keyword>
<protein>
    <recommendedName>
        <fullName evidence="3">Guanine nucleotide-binding protein subunit gamma</fullName>
    </recommendedName>
</protein>
<evidence type="ECO:0000256" key="11">
    <source>
        <dbReference type="SAM" id="Phobius"/>
    </source>
</evidence>
<evidence type="ECO:0000259" key="12">
    <source>
        <dbReference type="PROSITE" id="PS50058"/>
    </source>
</evidence>
<keyword evidence="6" id="KW-0564">Palmitate</keyword>
<evidence type="ECO:0000256" key="1">
    <source>
        <dbReference type="ARBA" id="ARBA00004370"/>
    </source>
</evidence>
<proteinExistence type="inferred from homology"/>
<evidence type="ECO:0000256" key="9">
    <source>
        <dbReference type="ARBA" id="ARBA00023289"/>
    </source>
</evidence>